<dbReference type="SUPFAM" id="SSF46894">
    <property type="entry name" value="C-terminal effector domain of the bipartite response regulators"/>
    <property type="match status" value="1"/>
</dbReference>
<evidence type="ECO:0000256" key="1">
    <source>
        <dbReference type="ARBA" id="ARBA00023015"/>
    </source>
</evidence>
<keyword evidence="1" id="KW-0805">Transcription regulation</keyword>
<dbReference type="PANTHER" id="PTHR44688:SF16">
    <property type="entry name" value="DNA-BINDING TRANSCRIPTIONAL ACTIVATOR DEVR_DOSR"/>
    <property type="match status" value="1"/>
</dbReference>
<sequence>MNRKIFIIHSSEIVRKGINAILRIYFNTEIVMLEKKEELKGFCELTGQEIIIIYENTADSTNTNFFQLQGNNQVKWIAFLNDHEEPAQALPFCKFYITTKTQASQLQKMVSRCWDKTRRHPKTSDSEELTTREKDVLKLVALGHSNKVIAEKLFISIHTVISHRKNITEKTGIKSISGLTVYAILNNLIDTETINPEDLI</sequence>
<organism evidence="5 6">
    <name type="scientific">Mariniphaga anaerophila</name>
    <dbReference type="NCBI Taxonomy" id="1484053"/>
    <lineage>
        <taxon>Bacteria</taxon>
        <taxon>Pseudomonadati</taxon>
        <taxon>Bacteroidota</taxon>
        <taxon>Bacteroidia</taxon>
        <taxon>Marinilabiliales</taxon>
        <taxon>Prolixibacteraceae</taxon>
        <taxon>Mariniphaga</taxon>
    </lineage>
</organism>
<dbReference type="Proteomes" id="UP000184164">
    <property type="component" value="Unassembled WGS sequence"/>
</dbReference>
<keyword evidence="3" id="KW-0804">Transcription</keyword>
<reference evidence="5 6" key="1">
    <citation type="submission" date="2016-11" db="EMBL/GenBank/DDBJ databases">
        <authorList>
            <person name="Jaros S."/>
            <person name="Januszkiewicz K."/>
            <person name="Wedrychowicz H."/>
        </authorList>
    </citation>
    <scope>NUCLEOTIDE SEQUENCE [LARGE SCALE GENOMIC DNA]</scope>
    <source>
        <strain evidence="5 6">DSM 26910</strain>
    </source>
</reference>
<keyword evidence="2 5" id="KW-0238">DNA-binding</keyword>
<name>A0A1M5AJ26_9BACT</name>
<dbReference type="RefSeq" id="WP_073001457.1">
    <property type="nucleotide sequence ID" value="NZ_FQUM01000004.1"/>
</dbReference>
<gene>
    <name evidence="5" type="ORF">SAMN05444274_104352</name>
</gene>
<proteinExistence type="predicted"/>
<evidence type="ECO:0000256" key="3">
    <source>
        <dbReference type="ARBA" id="ARBA00023163"/>
    </source>
</evidence>
<evidence type="ECO:0000313" key="5">
    <source>
        <dbReference type="EMBL" id="SHF30320.1"/>
    </source>
</evidence>
<dbReference type="PANTHER" id="PTHR44688">
    <property type="entry name" value="DNA-BINDING TRANSCRIPTIONAL ACTIVATOR DEVR_DOSR"/>
    <property type="match status" value="1"/>
</dbReference>
<accession>A0A1M5AJ26</accession>
<evidence type="ECO:0000259" key="4">
    <source>
        <dbReference type="PROSITE" id="PS50043"/>
    </source>
</evidence>
<evidence type="ECO:0000256" key="2">
    <source>
        <dbReference type="ARBA" id="ARBA00023125"/>
    </source>
</evidence>
<keyword evidence="6" id="KW-1185">Reference proteome</keyword>
<dbReference type="EMBL" id="FQUM01000004">
    <property type="protein sequence ID" value="SHF30320.1"/>
    <property type="molecule type" value="Genomic_DNA"/>
</dbReference>
<feature type="domain" description="HTH luxR-type" evidence="4">
    <location>
        <begin position="122"/>
        <end position="187"/>
    </location>
</feature>
<dbReference type="Pfam" id="PF00196">
    <property type="entry name" value="GerE"/>
    <property type="match status" value="1"/>
</dbReference>
<protein>
    <submittedName>
        <fullName evidence="5">DNA-binding response regulator, NarL/FixJ family, contains REC and HTH domains</fullName>
    </submittedName>
</protein>
<dbReference type="InterPro" id="IPR016032">
    <property type="entry name" value="Sig_transdc_resp-reg_C-effctor"/>
</dbReference>
<dbReference type="AlphaFoldDB" id="A0A1M5AJ26"/>
<dbReference type="SMART" id="SM00421">
    <property type="entry name" value="HTH_LUXR"/>
    <property type="match status" value="1"/>
</dbReference>
<dbReference type="InterPro" id="IPR036388">
    <property type="entry name" value="WH-like_DNA-bd_sf"/>
</dbReference>
<dbReference type="InterPro" id="IPR000792">
    <property type="entry name" value="Tscrpt_reg_LuxR_C"/>
</dbReference>
<dbReference type="PROSITE" id="PS00622">
    <property type="entry name" value="HTH_LUXR_1"/>
    <property type="match status" value="1"/>
</dbReference>
<evidence type="ECO:0000313" key="6">
    <source>
        <dbReference type="Proteomes" id="UP000184164"/>
    </source>
</evidence>
<dbReference type="GO" id="GO:0003677">
    <property type="term" value="F:DNA binding"/>
    <property type="evidence" value="ECO:0007669"/>
    <property type="project" value="UniProtKB-KW"/>
</dbReference>
<dbReference type="STRING" id="1484053.SAMN05444274_104352"/>
<dbReference type="PROSITE" id="PS50043">
    <property type="entry name" value="HTH_LUXR_2"/>
    <property type="match status" value="1"/>
</dbReference>
<dbReference type="CDD" id="cd06170">
    <property type="entry name" value="LuxR_C_like"/>
    <property type="match status" value="1"/>
</dbReference>
<dbReference type="PRINTS" id="PR00038">
    <property type="entry name" value="HTHLUXR"/>
</dbReference>
<dbReference type="Gene3D" id="1.10.10.10">
    <property type="entry name" value="Winged helix-like DNA-binding domain superfamily/Winged helix DNA-binding domain"/>
    <property type="match status" value="1"/>
</dbReference>
<dbReference type="GO" id="GO:0006355">
    <property type="term" value="P:regulation of DNA-templated transcription"/>
    <property type="evidence" value="ECO:0007669"/>
    <property type="project" value="InterPro"/>
</dbReference>